<dbReference type="InterPro" id="IPR050525">
    <property type="entry name" value="ECM_Assembly_Org"/>
</dbReference>
<protein>
    <submittedName>
        <fullName evidence="2">Uncharacterized protein</fullName>
    </submittedName>
</protein>
<feature type="compositionally biased region" description="Polar residues" evidence="1">
    <location>
        <begin position="216"/>
        <end position="230"/>
    </location>
</feature>
<dbReference type="Pfam" id="PF00092">
    <property type="entry name" value="VWA"/>
    <property type="match status" value="1"/>
</dbReference>
<sequence length="294" mass="32104">MIALDTSCSITTQDKEQVREWIKFLVSGFNIGQGPMQSRVAVIAYDKGYRHNMFFNEAQNLDQALEKISNMGLKEKGCRTHTYTALQVAREIYFTTAAGARPGVLKRFVLISDGVTNRKTKQNETLNQAVLLRESGVKIVVLSMVNAYDPEAANEFNRIADGRVQNIVNSNEYTSLLGPQGPLPSLVDAICTREGGTGGDTGNTVNPAGVTTQAPTQASTYVPTQAPTNPRRTTTDRTTTTVRGDPHVSCMLPSGDRICFDAYGDPGKTYLFFDDKRSRTKVLATFVSVEASTS</sequence>
<dbReference type="InterPro" id="IPR002035">
    <property type="entry name" value="VWF_A"/>
</dbReference>
<dbReference type="AlphaFoldDB" id="A0A8J1UZC8"/>
<comment type="caution">
    <text evidence="2">The sequence shown here is derived from an EMBL/GenBank/DDBJ whole genome shotgun (WGS) entry which is preliminary data.</text>
</comment>
<evidence type="ECO:0000313" key="3">
    <source>
        <dbReference type="Proteomes" id="UP000749559"/>
    </source>
</evidence>
<dbReference type="PANTHER" id="PTHR24020">
    <property type="entry name" value="COLLAGEN ALPHA"/>
    <property type="match status" value="1"/>
</dbReference>
<evidence type="ECO:0000256" key="1">
    <source>
        <dbReference type="SAM" id="MobiDB-lite"/>
    </source>
</evidence>
<dbReference type="InterPro" id="IPR036465">
    <property type="entry name" value="vWFA_dom_sf"/>
</dbReference>
<proteinExistence type="predicted"/>
<dbReference type="SMART" id="SM00327">
    <property type="entry name" value="VWA"/>
    <property type="match status" value="1"/>
</dbReference>
<organism evidence="2 3">
    <name type="scientific">Owenia fusiformis</name>
    <name type="common">Polychaete worm</name>
    <dbReference type="NCBI Taxonomy" id="6347"/>
    <lineage>
        <taxon>Eukaryota</taxon>
        <taxon>Metazoa</taxon>
        <taxon>Spiralia</taxon>
        <taxon>Lophotrochozoa</taxon>
        <taxon>Annelida</taxon>
        <taxon>Polychaeta</taxon>
        <taxon>Sedentaria</taxon>
        <taxon>Canalipalpata</taxon>
        <taxon>Sabellida</taxon>
        <taxon>Oweniida</taxon>
        <taxon>Oweniidae</taxon>
        <taxon>Owenia</taxon>
    </lineage>
</organism>
<keyword evidence="3" id="KW-1185">Reference proteome</keyword>
<dbReference type="Proteomes" id="UP000749559">
    <property type="component" value="Unassembled WGS sequence"/>
</dbReference>
<name>A0A8J1UZC8_OWEFU</name>
<accession>A0A8J1UZC8</accession>
<evidence type="ECO:0000313" key="2">
    <source>
        <dbReference type="EMBL" id="CAH1781883.1"/>
    </source>
</evidence>
<dbReference type="EMBL" id="CAIIXF020000004">
    <property type="protein sequence ID" value="CAH1781883.1"/>
    <property type="molecule type" value="Genomic_DNA"/>
</dbReference>
<feature type="region of interest" description="Disordered" evidence="1">
    <location>
        <begin position="216"/>
        <end position="246"/>
    </location>
</feature>
<dbReference type="SUPFAM" id="SSF53300">
    <property type="entry name" value="vWA-like"/>
    <property type="match status" value="1"/>
</dbReference>
<dbReference type="PROSITE" id="PS50234">
    <property type="entry name" value="VWFA"/>
    <property type="match status" value="1"/>
</dbReference>
<feature type="non-terminal residue" evidence="2">
    <location>
        <position position="1"/>
    </location>
</feature>
<reference evidence="2" key="1">
    <citation type="submission" date="2022-03" db="EMBL/GenBank/DDBJ databases">
        <authorList>
            <person name="Martin C."/>
        </authorList>
    </citation>
    <scope>NUCLEOTIDE SEQUENCE</scope>
</reference>
<dbReference type="Gene3D" id="3.40.50.410">
    <property type="entry name" value="von Willebrand factor, type A domain"/>
    <property type="match status" value="1"/>
</dbReference>
<gene>
    <name evidence="2" type="ORF">OFUS_LOCUS8392</name>
</gene>